<dbReference type="AlphaFoldDB" id="A0A917FEH9"/>
<dbReference type="InterPro" id="IPR051539">
    <property type="entry name" value="T4SS-coupling_protein"/>
</dbReference>
<dbReference type="Gene3D" id="3.40.50.300">
    <property type="entry name" value="P-loop containing nucleotide triphosphate hydrolases"/>
    <property type="match status" value="2"/>
</dbReference>
<keyword evidence="5" id="KW-0472">Membrane</keyword>
<dbReference type="Proteomes" id="UP000632498">
    <property type="component" value="Unassembled WGS sequence"/>
</dbReference>
<feature type="compositionally biased region" description="Polar residues" evidence="6">
    <location>
        <begin position="470"/>
        <end position="489"/>
    </location>
</feature>
<evidence type="ECO:0000256" key="2">
    <source>
        <dbReference type="ARBA" id="ARBA00022475"/>
    </source>
</evidence>
<keyword evidence="8" id="KW-1185">Reference proteome</keyword>
<comment type="caution">
    <text evidence="7">The sequence shown here is derived from an EMBL/GenBank/DDBJ whole genome shotgun (WGS) entry which is preliminary data.</text>
</comment>
<dbReference type="RefSeq" id="WP_188667139.1">
    <property type="nucleotide sequence ID" value="NZ_BMHV01000042.1"/>
</dbReference>
<reference evidence="7" key="1">
    <citation type="journal article" date="2014" name="Int. J. Syst. Evol. Microbiol.">
        <title>Complete genome sequence of Corynebacterium casei LMG S-19264T (=DSM 44701T), isolated from a smear-ripened cheese.</title>
        <authorList>
            <consortium name="US DOE Joint Genome Institute (JGI-PGF)"/>
            <person name="Walter F."/>
            <person name="Albersmeier A."/>
            <person name="Kalinowski J."/>
            <person name="Ruckert C."/>
        </authorList>
    </citation>
    <scope>NUCLEOTIDE SEQUENCE</scope>
    <source>
        <strain evidence="7">CGMCC 1.15254</strain>
    </source>
</reference>
<evidence type="ECO:0000256" key="1">
    <source>
        <dbReference type="ARBA" id="ARBA00004651"/>
    </source>
</evidence>
<evidence type="ECO:0000256" key="6">
    <source>
        <dbReference type="SAM" id="MobiDB-lite"/>
    </source>
</evidence>
<feature type="region of interest" description="Disordered" evidence="6">
    <location>
        <begin position="407"/>
        <end position="489"/>
    </location>
</feature>
<evidence type="ECO:0000313" key="7">
    <source>
        <dbReference type="EMBL" id="GGF75894.1"/>
    </source>
</evidence>
<dbReference type="SUPFAM" id="SSF52540">
    <property type="entry name" value="P-loop containing nucleoside triphosphate hydrolases"/>
    <property type="match status" value="1"/>
</dbReference>
<protein>
    <recommendedName>
        <fullName evidence="9">Type IV secretion system coupling protein TraD DNA-binding domain-containing protein</fullName>
    </recommendedName>
</protein>
<feature type="compositionally biased region" description="Polar residues" evidence="6">
    <location>
        <begin position="425"/>
        <end position="442"/>
    </location>
</feature>
<dbReference type="PANTHER" id="PTHR37937:SF1">
    <property type="entry name" value="CONJUGATIVE TRANSFER: DNA TRANSPORT"/>
    <property type="match status" value="1"/>
</dbReference>
<dbReference type="CDD" id="cd01127">
    <property type="entry name" value="TrwB_TraG_TraD_VirD4"/>
    <property type="match status" value="1"/>
</dbReference>
<evidence type="ECO:0008006" key="9">
    <source>
        <dbReference type="Google" id="ProtNLM"/>
    </source>
</evidence>
<organism evidence="7 8">
    <name type="scientific">Terasakiella brassicae</name>
    <dbReference type="NCBI Taxonomy" id="1634917"/>
    <lineage>
        <taxon>Bacteria</taxon>
        <taxon>Pseudomonadati</taxon>
        <taxon>Pseudomonadota</taxon>
        <taxon>Alphaproteobacteria</taxon>
        <taxon>Rhodospirillales</taxon>
        <taxon>Terasakiellaceae</taxon>
        <taxon>Terasakiella</taxon>
    </lineage>
</organism>
<comment type="subcellular location">
    <subcellularLocation>
        <location evidence="1">Cell membrane</location>
        <topology evidence="1">Multi-pass membrane protein</topology>
    </subcellularLocation>
</comment>
<reference evidence="7" key="2">
    <citation type="submission" date="2020-09" db="EMBL/GenBank/DDBJ databases">
        <authorList>
            <person name="Sun Q."/>
            <person name="Zhou Y."/>
        </authorList>
    </citation>
    <scope>NUCLEOTIDE SEQUENCE</scope>
    <source>
        <strain evidence="7">CGMCC 1.15254</strain>
    </source>
</reference>
<dbReference type="GO" id="GO:0005886">
    <property type="term" value="C:plasma membrane"/>
    <property type="evidence" value="ECO:0007669"/>
    <property type="project" value="UniProtKB-SubCell"/>
</dbReference>
<keyword evidence="4" id="KW-1133">Transmembrane helix</keyword>
<feature type="compositionally biased region" description="Basic and acidic residues" evidence="6">
    <location>
        <begin position="455"/>
        <end position="469"/>
    </location>
</feature>
<sequence length="653" mass="74165">MLKKASSLKLRALGKKSTVKPVSIGQIEGGNQRVTMSAIDRYAHAHIVGSTGTGKSKLLEHIVRQWLNSPNGMCLMDPHGLLYKDLLIYISTQRPDLSDRVILFDPAGDDDSLLGFNPIPKGVRNIDYITNMMMTSIIKSMGGKPEDFPRISTMLRLVFYPIIKHELTILETVPFLYHQHKDRRFDLLKGIYNEQVLSGWADFEKLPPKEQKNYIEGPSNCLVSFLENHRVREIISQRDTAFDLAGVMDSGKILLCNLAGGSEIPRENCQLLGIMLVNEFFRVAKLRDPHDPNLKPFNLIIDEFAQYVTRDIAYALEETRKFGLFLTLAHQHLAQLKKEDEYLYASVMTNCKHKMVFGGLSVEDATIMSQEVMTGFQDLKRIKDEIYVTKMRQREVERTVKVNLKSNAVTNEEGGGSSEAESSGTSVMDGNSSQVSNSTDQNRSSKKAKNTQIMHSRDYGARDQKRSGSSDESTSGQRTTTGNAKTQMNQYTQNTGTIHTDHSNWSRRVTEGQQEGFNIIPFHETEEFTELASRIFWSLEEIQYMQMARMKNLDTGYALVKLNGQKPVEVKIDHVNSVFYDPEHTPQRVKEFTQAVIQAHEGYYKSAYEARLSYETRQRELFSDGEPLVFDEPPIVIEQPKEEAVEDDSPFNV</sequence>
<dbReference type="InterPro" id="IPR027417">
    <property type="entry name" value="P-loop_NTPase"/>
</dbReference>
<evidence type="ECO:0000256" key="5">
    <source>
        <dbReference type="ARBA" id="ARBA00023136"/>
    </source>
</evidence>
<evidence type="ECO:0000256" key="3">
    <source>
        <dbReference type="ARBA" id="ARBA00022692"/>
    </source>
</evidence>
<name>A0A917FEH9_9PROT</name>
<gene>
    <name evidence="7" type="ORF">GCM10011332_32360</name>
</gene>
<evidence type="ECO:0000256" key="4">
    <source>
        <dbReference type="ARBA" id="ARBA00022989"/>
    </source>
</evidence>
<accession>A0A917FEH9</accession>
<keyword evidence="2" id="KW-1003">Cell membrane</keyword>
<dbReference type="EMBL" id="BMHV01000042">
    <property type="protein sequence ID" value="GGF75894.1"/>
    <property type="molecule type" value="Genomic_DNA"/>
</dbReference>
<evidence type="ECO:0000313" key="8">
    <source>
        <dbReference type="Proteomes" id="UP000632498"/>
    </source>
</evidence>
<dbReference type="PANTHER" id="PTHR37937">
    <property type="entry name" value="CONJUGATIVE TRANSFER: DNA TRANSPORT"/>
    <property type="match status" value="1"/>
</dbReference>
<keyword evidence="3" id="KW-0812">Transmembrane</keyword>
<proteinExistence type="predicted"/>